<dbReference type="InterPro" id="IPR036116">
    <property type="entry name" value="FN3_sf"/>
</dbReference>
<reference evidence="9 10" key="1">
    <citation type="submission" date="2018-08" db="EMBL/GenBank/DDBJ databases">
        <title>Genome Sequence of Clavibacter michiganensis Subspecies type strains, and the Atypical Peach-Colored Strains Isolated from Tomato.</title>
        <authorList>
            <person name="Osdaghi E."/>
            <person name="Portier P."/>
            <person name="Briand M."/>
            <person name="Jacques M.-A."/>
        </authorList>
    </citation>
    <scope>NUCLEOTIDE SEQUENCE [LARGE SCALE GENOMIC DNA]</scope>
    <source>
        <strain evidence="9 10">CFBP 7493</strain>
    </source>
</reference>
<feature type="region of interest" description="Disordered" evidence="7">
    <location>
        <begin position="244"/>
        <end position="266"/>
    </location>
</feature>
<dbReference type="PANTHER" id="PTHR31321:SF57">
    <property type="entry name" value="PECTINESTERASE 53-RELATED"/>
    <property type="match status" value="1"/>
</dbReference>
<evidence type="ECO:0000259" key="8">
    <source>
        <dbReference type="PROSITE" id="PS50853"/>
    </source>
</evidence>
<dbReference type="InterPro" id="IPR013783">
    <property type="entry name" value="Ig-like_fold"/>
</dbReference>
<feature type="domain" description="Fibronectin type-III" evidence="8">
    <location>
        <begin position="2151"/>
        <end position="2244"/>
    </location>
</feature>
<feature type="domain" description="Fibronectin type-III" evidence="8">
    <location>
        <begin position="1327"/>
        <end position="1425"/>
    </location>
</feature>
<dbReference type="GO" id="GO:0042545">
    <property type="term" value="P:cell wall modification"/>
    <property type="evidence" value="ECO:0007669"/>
    <property type="project" value="InterPro"/>
</dbReference>
<feature type="domain" description="Fibronectin type-III" evidence="8">
    <location>
        <begin position="1765"/>
        <end position="1853"/>
    </location>
</feature>
<feature type="region of interest" description="Disordered" evidence="7">
    <location>
        <begin position="1"/>
        <end position="28"/>
    </location>
</feature>
<dbReference type="InterPro" id="IPR012334">
    <property type="entry name" value="Pectin_lyas_fold"/>
</dbReference>
<evidence type="ECO:0000256" key="1">
    <source>
        <dbReference type="ARBA" id="ARBA00008891"/>
    </source>
</evidence>
<keyword evidence="5" id="KW-0119">Carbohydrate metabolism</keyword>
<feature type="domain" description="Fibronectin type-III" evidence="8">
    <location>
        <begin position="890"/>
        <end position="981"/>
    </location>
</feature>
<dbReference type="SUPFAM" id="SSF51126">
    <property type="entry name" value="Pectin lyase-like"/>
    <property type="match status" value="5"/>
</dbReference>
<gene>
    <name evidence="9" type="ORF">DZF96_05795</name>
</gene>
<dbReference type="Pfam" id="PF00041">
    <property type="entry name" value="fn3"/>
    <property type="match status" value="1"/>
</dbReference>
<feature type="domain" description="Fibronectin type-III" evidence="8">
    <location>
        <begin position="2248"/>
        <end position="2336"/>
    </location>
</feature>
<organism evidence="9 10">
    <name type="scientific">Clavibacter michiganensis</name>
    <dbReference type="NCBI Taxonomy" id="28447"/>
    <lineage>
        <taxon>Bacteria</taxon>
        <taxon>Bacillati</taxon>
        <taxon>Actinomycetota</taxon>
        <taxon>Actinomycetes</taxon>
        <taxon>Micrococcales</taxon>
        <taxon>Microbacteriaceae</taxon>
        <taxon>Clavibacter</taxon>
    </lineage>
</organism>
<feature type="domain" description="Fibronectin type-III" evidence="8">
    <location>
        <begin position="261"/>
        <end position="354"/>
    </location>
</feature>
<dbReference type="PROSITE" id="PS50853">
    <property type="entry name" value="FN3"/>
    <property type="match status" value="9"/>
</dbReference>
<keyword evidence="5" id="KW-0624">Polysaccharide degradation</keyword>
<name>A0A399NUD8_9MICO</name>
<evidence type="ECO:0000256" key="2">
    <source>
        <dbReference type="ARBA" id="ARBA00022801"/>
    </source>
</evidence>
<evidence type="ECO:0000256" key="4">
    <source>
        <dbReference type="ARBA" id="ARBA00023295"/>
    </source>
</evidence>
<dbReference type="InterPro" id="IPR000070">
    <property type="entry name" value="Pectinesterase_cat"/>
</dbReference>
<dbReference type="Pfam" id="PF01095">
    <property type="entry name" value="Pectinesterase"/>
    <property type="match status" value="5"/>
</dbReference>
<evidence type="ECO:0000256" key="3">
    <source>
        <dbReference type="ARBA" id="ARBA00023085"/>
    </source>
</evidence>
<feature type="region of interest" description="Disordered" evidence="7">
    <location>
        <begin position="144"/>
        <end position="169"/>
    </location>
</feature>
<dbReference type="PANTHER" id="PTHR31321">
    <property type="entry name" value="ACYL-COA THIOESTER HYDROLASE YBHC-RELATED"/>
    <property type="match status" value="1"/>
</dbReference>
<dbReference type="GO" id="GO:0000272">
    <property type="term" value="P:polysaccharide catabolic process"/>
    <property type="evidence" value="ECO:0007669"/>
    <property type="project" value="UniProtKB-KW"/>
</dbReference>
<keyword evidence="2" id="KW-0378">Hydrolase</keyword>
<dbReference type="PROSITE" id="PS00503">
    <property type="entry name" value="PECTINESTERASE_2"/>
    <property type="match status" value="1"/>
</dbReference>
<keyword evidence="3" id="KW-0063">Aspartyl esterase</keyword>
<feature type="active site" evidence="6">
    <location>
        <position position="1160"/>
    </location>
</feature>
<dbReference type="InterPro" id="IPR033131">
    <property type="entry name" value="Pectinesterase_Asp_AS"/>
</dbReference>
<proteinExistence type="inferred from homology"/>
<feature type="compositionally biased region" description="Polar residues" evidence="7">
    <location>
        <begin position="144"/>
        <end position="153"/>
    </location>
</feature>
<dbReference type="EMBL" id="QWEC01000057">
    <property type="protein sequence ID" value="RII97793.1"/>
    <property type="molecule type" value="Genomic_DNA"/>
</dbReference>
<accession>A0A399NUD8</accession>
<dbReference type="GO" id="GO:0016798">
    <property type="term" value="F:hydrolase activity, acting on glycosyl bonds"/>
    <property type="evidence" value="ECO:0007669"/>
    <property type="project" value="UniProtKB-KW"/>
</dbReference>
<dbReference type="Gene3D" id="2.160.20.10">
    <property type="entry name" value="Single-stranded right-handed beta-helix, Pectin lyase-like"/>
    <property type="match status" value="5"/>
</dbReference>
<dbReference type="InterPro" id="IPR006311">
    <property type="entry name" value="TAT_signal"/>
</dbReference>
<comment type="similarity">
    <text evidence="1">Belongs to the pectinesterase family.</text>
</comment>
<dbReference type="RefSeq" id="WP_051629167.1">
    <property type="nucleotide sequence ID" value="NZ_QWEC01000057.1"/>
</dbReference>
<dbReference type="Gene3D" id="2.60.40.10">
    <property type="entry name" value="Immunoglobulins"/>
    <property type="match status" value="11"/>
</dbReference>
<feature type="domain" description="Fibronectin type-III" evidence="8">
    <location>
        <begin position="2340"/>
        <end position="2434"/>
    </location>
</feature>
<comment type="caution">
    <text evidence="9">The sequence shown here is derived from an EMBL/GenBank/DDBJ whole genome shotgun (WGS) entry which is preliminary data.</text>
</comment>
<dbReference type="CDD" id="cd00063">
    <property type="entry name" value="FN3"/>
    <property type="match status" value="1"/>
</dbReference>
<evidence type="ECO:0000313" key="10">
    <source>
        <dbReference type="Proteomes" id="UP000266298"/>
    </source>
</evidence>
<dbReference type="SUPFAM" id="SSF49265">
    <property type="entry name" value="Fibronectin type III"/>
    <property type="match status" value="6"/>
</dbReference>
<evidence type="ECO:0000256" key="7">
    <source>
        <dbReference type="SAM" id="MobiDB-lite"/>
    </source>
</evidence>
<evidence type="ECO:0000256" key="5">
    <source>
        <dbReference type="ARBA" id="ARBA00023326"/>
    </source>
</evidence>
<dbReference type="SMART" id="SM00060">
    <property type="entry name" value="FN3"/>
    <property type="match status" value="10"/>
</dbReference>
<keyword evidence="4" id="KW-0326">Glycosidase</keyword>
<dbReference type="GO" id="GO:0030599">
    <property type="term" value="F:pectinesterase activity"/>
    <property type="evidence" value="ECO:0007669"/>
    <property type="project" value="InterPro"/>
</dbReference>
<feature type="region of interest" description="Disordered" evidence="7">
    <location>
        <begin position="1212"/>
        <end position="1234"/>
    </location>
</feature>
<feature type="domain" description="Fibronectin type-III" evidence="8">
    <location>
        <begin position="355"/>
        <end position="453"/>
    </location>
</feature>
<sequence>MSRSSNEPPLAVTRPNPKHRAAASGPLTSTRSRLRAAAVVVAGAVIAGTVIPASSAFAADTSAPSTPGSVSAEYSGGVGTVMKWGKVSASDLAGYRVYRSATKTVTASAASRVATTTSLTATDAAIAGGSTGYYAVTAYDTTGNESKPSSVKQVTAKDQDAPDSPSSVKATASASGVALDWADSDEIDLKGYVVARSTSSSGTYTTLTASPIAASAFTDAQAPGGVTSYYRITAVDLTGNASSASTASAKRPAGAPTAPAAPGSLTAKASSSTGAVTLTWSAATGATGYVVARGTSAAGPFTRVSGSALTATTYTDLPPAGATAYYQVTAVNAVGSSAAATASVAIPVDKTAPKTPSSPKAVVVANGGGMTISWKANAEADLAGYIVSKRGSDDVYRQLLPAAGTPAYATTTFTDPSATEGTTTYYRIRAVDHAGNTSAYVAVTGNNPNVAPAAPSSLAVKASPAAGLDLTWTAPKDTDVAGYSVSRSTTSNGTFVLLSTITTAAAGSPPRFTDTSAPQGVPVFYRVTARDLVGNVSKVSSTVSGTSTTAPVAIPVEYTVLTVGAGKQFPTIAAAVASIPKTALANHRIDIDPGTYRESFSLDRSNVMLHGLGTDPSQVVISAAQASGSTDPDEPEETLGTAGSAVIRVTGTDVTLDNLTVENAFDEKAHPEITSAQAVALRVEGDRFIARGVRLLGNQDTLLADTPKPTTRIRQYYVDSYIEGDVDYLFGAATAVFDRVTFRSLDRGKANNGYLTAASTDEGSKYGFLITGSKIVSDAADGTVNLGRPWHPSADPKALGSVVIKDTWLPSAIDTAAPWDDMSSTNSSGVKVPFAWQDARFAESQNIGPGATVNANRPQMTAKDAANATPEKYLAGKDGWNPVVAASAAVPAVPANVVAAADSSVVHLTWGDDTSASVTGWTVYRADATGAFARIASTDSPSYSDTTVVNGARYRYAITADSRTGVSSAPSDAVEVTVQAAAIVVDITVDPRAEANGATVFPTLTAALAAAPAGTATDPTVISLVAGRYAEYATIAKQHTILVGATGTAQDVVITGDRAAGTPTGTTTDGVADTYGTSGSATLVITGNDVSLRDLTVENAYVEGTYANGQAVALRTTGDRLVYDGVRLLGNQDTLYANSPSAAVPARSYFHDSWIEGDVDFVFGRGTVVIDRSTLNALDHGTTPNGAVTAASTDRSNAHGFLITGSRIIGTAPDGSQNLGRPWQPGKKQADGTSIADPDANAQVVVRDTWLGPVVSKTAWTDMVNSGVTTKWQSARFAEYANTGPGASTGADRAQLTDAQAAESTSAAYLAGSDGWNPVAPLDADAAPAAVTGLVATGAEKQVGLSWSTGAESDVVGYRVHRATGSDALVADAAHLVAEVQKPVFLDRGLVDGTAYRYLVVAVDRAGNASAPSAVVTGTPAVKPLVADITVAADGSGDVTTLQAALAAIPAGTAAAPKVILVKPGTYREAVSSAKANIVIAGTTGEPRDVVITYDNANGTAKGATTCPAVVAATCGTAGSATATLSGSGVQVRDLTIENSFSSAAHPEIGPNNTQAVALRALGDRQTYRHVRLLGTQDTLNADASGNITADGAGYPRQYYVDSYIAGNVDFVFGRAAAVFDRVTIHATTRNGGTVFAPSTASKSRGYLVVDSRITADNDAPTMALGRPWRGWGDGTQADTSRGQTVIRDSWLDGGIAVAQPWTDFAPNVWTDGRLAEFRNTGPAATVNDKRPQLSASDALAQTPAAYLGGTDGWDPTGAPAMDAAPVAPAGLVAAPGAAQVSLDWAESTESDVRAYRVYRDGQLVATTATSSATITGLVNGTAYAFTVRAVDAAGQESPASASASATPALKVDATVHADGSGDYPTLQKAVDAAPGNGEWVVSVDPGSYAGTTTVAKSNVTIVGSGATAADTVLTNATATATLGITGSSVTVRNLSIANTTATGNAPAVSMTGDKVLLAGTAISSSAGRTVFADTSTYTVAARQMITGSTIAGGNDVILGRGSLVVHDTTISVRTNGTVLTPSTAENAKGFLLIGSRVDTTGATNVQLGRPYRAWADTFTPRSIGQAVVRDTVLGSGVKTSQPWGTGPSGEPWTLGRFAEYANTGEGAAQDATRPQLSPAESLGATVAQWLGAPTWYPAVADPAAPADVTAPGVPADLVATAGDASASLAWTASTAADIAGYRVYRSTSATVSIAAANLVGTVGTTPAFADRDLANRTTYRYAVVAVDAAGNASAPATAEVRPVDTAPPAAPVGVLATGADGKVLLSWTPNADADIAGYDVYRDGEKLTSTPLTAPAFTDTGLVNDTAYAYTVTAIDDTGLVSAASAVATGTPRAGDAVAPAVPAKVQTELGRGSVTVRWTASPDDDVTRYDVLRSTGDGAPGVVGTVGPGTTSWTDSAVTIGTAYAYTVVATDGSANSSAASAVARATPIKVDIVVAADGSGDATSLAQVLGSTDPATGTLPNNADYSVQGFRTILVKPGTYAGAVVSGNRYGVNVVGATGDPADVVLTAPGGAVATLTISAPLWTLRDVTLQSVATAAGAQATAVQVKSGDKQVLDHVRLLGDKQTLLVSTANVTTYSRVYVKDSYLEGGADLILGRAVTVVERSTIHVLDRPGASLTDSSIAAGSTYGFLIADSEIVTDGAAGSIALGRPYSTTGKAQVVVRDTVLGAGINTARPWKDWDAVTLWTAGRFSEHRNTGAGAAIVDPATRPQLSDADAAAFTTQRYLAGTDGWNPTGR</sequence>
<dbReference type="InterPro" id="IPR011050">
    <property type="entry name" value="Pectin_lyase_fold/virulence"/>
</dbReference>
<dbReference type="Proteomes" id="UP000266298">
    <property type="component" value="Unassembled WGS sequence"/>
</dbReference>
<dbReference type="GO" id="GO:0009279">
    <property type="term" value="C:cell outer membrane"/>
    <property type="evidence" value="ECO:0007669"/>
    <property type="project" value="TreeGrafter"/>
</dbReference>
<feature type="domain" description="Fibronectin type-III" evidence="8">
    <location>
        <begin position="454"/>
        <end position="552"/>
    </location>
</feature>
<dbReference type="PROSITE" id="PS51318">
    <property type="entry name" value="TAT"/>
    <property type="match status" value="1"/>
</dbReference>
<dbReference type="InterPro" id="IPR003961">
    <property type="entry name" value="FN3_dom"/>
</dbReference>
<evidence type="ECO:0000313" key="9">
    <source>
        <dbReference type="EMBL" id="RII97793.1"/>
    </source>
</evidence>
<evidence type="ECO:0000256" key="6">
    <source>
        <dbReference type="PROSITE-ProRule" id="PRU10040"/>
    </source>
</evidence>
<protein>
    <recommendedName>
        <fullName evidence="8">Fibronectin type-III domain-containing protein</fullName>
    </recommendedName>
</protein>
<feature type="compositionally biased region" description="Low complexity" evidence="7">
    <location>
        <begin position="244"/>
        <end position="263"/>
    </location>
</feature>